<keyword evidence="2" id="KW-0560">Oxidoreductase</keyword>
<dbReference type="PRINTS" id="PR00081">
    <property type="entry name" value="GDHRDH"/>
</dbReference>
<evidence type="ECO:0000313" key="3">
    <source>
        <dbReference type="Proteomes" id="UP001597375"/>
    </source>
</evidence>
<dbReference type="PRINTS" id="PR00080">
    <property type="entry name" value="SDRFAMILY"/>
</dbReference>
<accession>A0ABW5D7P4</accession>
<evidence type="ECO:0000256" key="1">
    <source>
        <dbReference type="ARBA" id="ARBA00006484"/>
    </source>
</evidence>
<dbReference type="CDD" id="cd05233">
    <property type="entry name" value="SDR_c"/>
    <property type="match status" value="1"/>
</dbReference>
<evidence type="ECO:0000313" key="2">
    <source>
        <dbReference type="EMBL" id="MFD2256781.1"/>
    </source>
</evidence>
<reference evidence="3" key="1">
    <citation type="journal article" date="2019" name="Int. J. Syst. Evol. Microbiol.">
        <title>The Global Catalogue of Microorganisms (GCM) 10K type strain sequencing project: providing services to taxonomists for standard genome sequencing and annotation.</title>
        <authorList>
            <consortium name="The Broad Institute Genomics Platform"/>
            <consortium name="The Broad Institute Genome Sequencing Center for Infectious Disease"/>
            <person name="Wu L."/>
            <person name="Ma J."/>
        </authorList>
    </citation>
    <scope>NUCLEOTIDE SEQUENCE [LARGE SCALE GENOMIC DNA]</scope>
    <source>
        <strain evidence="3">CGMCC 4.7106</strain>
    </source>
</reference>
<dbReference type="SUPFAM" id="SSF51735">
    <property type="entry name" value="NAD(P)-binding Rossmann-fold domains"/>
    <property type="match status" value="1"/>
</dbReference>
<comment type="similarity">
    <text evidence="1">Belongs to the short-chain dehydrogenases/reductases (SDR) family.</text>
</comment>
<dbReference type="InterPro" id="IPR002347">
    <property type="entry name" value="SDR_fam"/>
</dbReference>
<organism evidence="2 3">
    <name type="scientific">Luteolibacter algae</name>
    <dbReference type="NCBI Taxonomy" id="454151"/>
    <lineage>
        <taxon>Bacteria</taxon>
        <taxon>Pseudomonadati</taxon>
        <taxon>Verrucomicrobiota</taxon>
        <taxon>Verrucomicrobiia</taxon>
        <taxon>Verrucomicrobiales</taxon>
        <taxon>Verrucomicrobiaceae</taxon>
        <taxon>Luteolibacter</taxon>
    </lineage>
</organism>
<dbReference type="PANTHER" id="PTHR42760">
    <property type="entry name" value="SHORT-CHAIN DEHYDROGENASES/REDUCTASES FAMILY MEMBER"/>
    <property type="match status" value="1"/>
</dbReference>
<dbReference type="InterPro" id="IPR036291">
    <property type="entry name" value="NAD(P)-bd_dom_sf"/>
</dbReference>
<keyword evidence="3" id="KW-1185">Reference proteome</keyword>
<proteinExistence type="inferred from homology"/>
<name>A0ABW5D7P4_9BACT</name>
<dbReference type="Proteomes" id="UP001597375">
    <property type="component" value="Unassembled WGS sequence"/>
</dbReference>
<dbReference type="RefSeq" id="WP_386820071.1">
    <property type="nucleotide sequence ID" value="NZ_JBHUIT010000014.1"/>
</dbReference>
<sequence>MNTTTYIIGGSKGMGLETAKRLVSRGEPVTLVARGSEGLAAAKNELLALGDSPVETIECDLYDPAQVDKLASTIRDSARPISGLVNAAGYFAPKPFLEQSRSDYKAYHDLNESLFLITQAVAGNMKRNGGGSIVNIGSMWAKQAIKATPSSSYSMAKAGLHAMTQHLAMELADSNIRVNAVSPAVVVTTIYKSFIEEDQIESTLEGFNSFHPIGRVGRPSDVASAIDFLLSAESSWVTGAIWDVDGGVMAGRNQ</sequence>
<dbReference type="Pfam" id="PF13561">
    <property type="entry name" value="adh_short_C2"/>
    <property type="match status" value="1"/>
</dbReference>
<dbReference type="GO" id="GO:0016491">
    <property type="term" value="F:oxidoreductase activity"/>
    <property type="evidence" value="ECO:0007669"/>
    <property type="project" value="UniProtKB-KW"/>
</dbReference>
<dbReference type="EC" id="1.1.1.-" evidence="2"/>
<dbReference type="EMBL" id="JBHUIT010000014">
    <property type="protein sequence ID" value="MFD2256781.1"/>
    <property type="molecule type" value="Genomic_DNA"/>
</dbReference>
<gene>
    <name evidence="2" type="ORF">ACFSSA_08850</name>
</gene>
<comment type="caution">
    <text evidence="2">The sequence shown here is derived from an EMBL/GenBank/DDBJ whole genome shotgun (WGS) entry which is preliminary data.</text>
</comment>
<dbReference type="Gene3D" id="3.40.50.720">
    <property type="entry name" value="NAD(P)-binding Rossmann-like Domain"/>
    <property type="match status" value="1"/>
</dbReference>
<protein>
    <submittedName>
        <fullName evidence="2">SDR family NAD(P)-dependent oxidoreductase</fullName>
        <ecNumber evidence="2">1.1.1.-</ecNumber>
    </submittedName>
</protein>